<dbReference type="CDD" id="cd06445">
    <property type="entry name" value="ATase"/>
    <property type="match status" value="1"/>
</dbReference>
<dbReference type="GO" id="GO:0032259">
    <property type="term" value="P:methylation"/>
    <property type="evidence" value="ECO:0007669"/>
    <property type="project" value="UniProtKB-KW"/>
</dbReference>
<dbReference type="AlphaFoldDB" id="A0A2J8A5Z1"/>
<dbReference type="Pfam" id="PF01035">
    <property type="entry name" value="DNA_binding_1"/>
    <property type="match status" value="1"/>
</dbReference>
<dbReference type="GO" id="GO:0006281">
    <property type="term" value="P:DNA repair"/>
    <property type="evidence" value="ECO:0007669"/>
    <property type="project" value="UniProtKB-KW"/>
</dbReference>
<organism evidence="14 15">
    <name type="scientific">Tetrabaena socialis</name>
    <dbReference type="NCBI Taxonomy" id="47790"/>
    <lineage>
        <taxon>Eukaryota</taxon>
        <taxon>Viridiplantae</taxon>
        <taxon>Chlorophyta</taxon>
        <taxon>core chlorophytes</taxon>
        <taxon>Chlorophyceae</taxon>
        <taxon>CS clade</taxon>
        <taxon>Chlamydomonadales</taxon>
        <taxon>Tetrabaenaceae</taxon>
        <taxon>Tetrabaena</taxon>
    </lineage>
</organism>
<evidence type="ECO:0000256" key="5">
    <source>
        <dbReference type="ARBA" id="ARBA00022603"/>
    </source>
</evidence>
<dbReference type="PANTHER" id="PTHR10815">
    <property type="entry name" value="METHYLATED-DNA--PROTEIN-CYSTEINE METHYLTRANSFERASE"/>
    <property type="match status" value="1"/>
</dbReference>
<dbReference type="InterPro" id="IPR001497">
    <property type="entry name" value="MethylDNA_cys_MeTrfase_AS"/>
</dbReference>
<comment type="catalytic activity">
    <reaction evidence="11">
        <text>a 6-O-methyl-2'-deoxyguanosine in DNA + L-cysteinyl-[protein] = S-methyl-L-cysteinyl-[protein] + a 2'-deoxyguanosine in DNA</text>
        <dbReference type="Rhea" id="RHEA:24000"/>
        <dbReference type="Rhea" id="RHEA-COMP:10131"/>
        <dbReference type="Rhea" id="RHEA-COMP:10132"/>
        <dbReference type="Rhea" id="RHEA-COMP:11367"/>
        <dbReference type="Rhea" id="RHEA-COMP:11368"/>
        <dbReference type="ChEBI" id="CHEBI:29950"/>
        <dbReference type="ChEBI" id="CHEBI:82612"/>
        <dbReference type="ChEBI" id="CHEBI:85445"/>
        <dbReference type="ChEBI" id="CHEBI:85448"/>
        <dbReference type="EC" id="2.1.1.63"/>
    </reaction>
</comment>
<evidence type="ECO:0000259" key="13">
    <source>
        <dbReference type="Pfam" id="PF01035"/>
    </source>
</evidence>
<dbReference type="Proteomes" id="UP000236333">
    <property type="component" value="Unassembled WGS sequence"/>
</dbReference>
<evidence type="ECO:0000256" key="7">
    <source>
        <dbReference type="ARBA" id="ARBA00022763"/>
    </source>
</evidence>
<dbReference type="Gene3D" id="1.10.10.10">
    <property type="entry name" value="Winged helix-like DNA-binding domain superfamily/Winged helix DNA-binding domain"/>
    <property type="match status" value="1"/>
</dbReference>
<reference evidence="14 15" key="1">
    <citation type="journal article" date="2017" name="Mol. Biol. Evol.">
        <title>The 4-celled Tetrabaena socialis nuclear genome reveals the essential components for genetic control of cell number at the origin of multicellularity in the volvocine lineage.</title>
        <authorList>
            <person name="Featherston J."/>
            <person name="Arakaki Y."/>
            <person name="Hanschen E.R."/>
            <person name="Ferris P.J."/>
            <person name="Michod R.E."/>
            <person name="Olson B.J.S.C."/>
            <person name="Nozaki H."/>
            <person name="Durand P.M."/>
        </authorList>
    </citation>
    <scope>NUCLEOTIDE SEQUENCE [LARGE SCALE GENOMIC DNA]</scope>
    <source>
        <strain evidence="14 15">NIES-571</strain>
    </source>
</reference>
<protein>
    <recommendedName>
        <fullName evidence="4">Methylated-DNA--protein-cysteine methyltransferase</fullName>
        <ecNumber evidence="3">2.1.1.63</ecNumber>
    </recommendedName>
    <alternativeName>
        <fullName evidence="9">6-O-methylguanine-DNA methyltransferase</fullName>
    </alternativeName>
    <alternativeName>
        <fullName evidence="10">O-6-methylguanine-DNA-alkyltransferase</fullName>
    </alternativeName>
</protein>
<evidence type="ECO:0000256" key="10">
    <source>
        <dbReference type="ARBA" id="ARBA00031621"/>
    </source>
</evidence>
<evidence type="ECO:0000256" key="4">
    <source>
        <dbReference type="ARBA" id="ARBA00015377"/>
    </source>
</evidence>
<sequence>MAKRKRAERTEDAGKPNRPPTEFEERLYQLCKCIPAGKVSTYGALSAVLKSSPRAVGQALRRNPFAPVVPCHRVVASDMEIGGFSGGWGVSDPNVQRKRKLLEEEGIEFDGSVVRRTAALNAEELGRLLAEAK</sequence>
<evidence type="ECO:0000313" key="15">
    <source>
        <dbReference type="Proteomes" id="UP000236333"/>
    </source>
</evidence>
<comment type="caution">
    <text evidence="14">The sequence shown here is derived from an EMBL/GenBank/DDBJ whole genome shotgun (WGS) entry which is preliminary data.</text>
</comment>
<name>A0A2J8A5Z1_9CHLO</name>
<dbReference type="InterPro" id="IPR036388">
    <property type="entry name" value="WH-like_DNA-bd_sf"/>
</dbReference>
<evidence type="ECO:0000256" key="9">
    <source>
        <dbReference type="ARBA" id="ARBA00030795"/>
    </source>
</evidence>
<keyword evidence="6 14" id="KW-0808">Transferase</keyword>
<evidence type="ECO:0000256" key="6">
    <source>
        <dbReference type="ARBA" id="ARBA00022679"/>
    </source>
</evidence>
<evidence type="ECO:0000256" key="8">
    <source>
        <dbReference type="ARBA" id="ARBA00023204"/>
    </source>
</evidence>
<dbReference type="PROSITE" id="PS00374">
    <property type="entry name" value="MGMT"/>
    <property type="match status" value="1"/>
</dbReference>
<dbReference type="PANTHER" id="PTHR10815:SF13">
    <property type="entry name" value="METHYLATED-DNA--PROTEIN-CYSTEINE METHYLTRANSFERASE"/>
    <property type="match status" value="1"/>
</dbReference>
<feature type="compositionally biased region" description="Basic and acidic residues" evidence="12">
    <location>
        <begin position="8"/>
        <end position="21"/>
    </location>
</feature>
<evidence type="ECO:0000313" key="14">
    <source>
        <dbReference type="EMBL" id="PNH07928.1"/>
    </source>
</evidence>
<evidence type="ECO:0000256" key="12">
    <source>
        <dbReference type="SAM" id="MobiDB-lite"/>
    </source>
</evidence>
<keyword evidence="8" id="KW-0234">DNA repair</keyword>
<dbReference type="EMBL" id="PGGS01000153">
    <property type="protein sequence ID" value="PNH07928.1"/>
    <property type="molecule type" value="Genomic_DNA"/>
</dbReference>
<feature type="domain" description="Methylated-DNA-[protein]-cysteine S-methyltransferase DNA binding" evidence="13">
    <location>
        <begin position="22"/>
        <end position="107"/>
    </location>
</feature>
<proteinExistence type="inferred from homology"/>
<comment type="similarity">
    <text evidence="2">Belongs to the MGMT family.</text>
</comment>
<feature type="region of interest" description="Disordered" evidence="12">
    <location>
        <begin position="1"/>
        <end position="21"/>
    </location>
</feature>
<accession>A0A2J8A5Z1</accession>
<evidence type="ECO:0000256" key="2">
    <source>
        <dbReference type="ARBA" id="ARBA00008711"/>
    </source>
</evidence>
<keyword evidence="5 14" id="KW-0489">Methyltransferase</keyword>
<dbReference type="InterPro" id="IPR014048">
    <property type="entry name" value="MethylDNA_cys_MeTrfase_DNA-bd"/>
</dbReference>
<dbReference type="NCBIfam" id="TIGR00589">
    <property type="entry name" value="ogt"/>
    <property type="match status" value="1"/>
</dbReference>
<dbReference type="EC" id="2.1.1.63" evidence="3"/>
<evidence type="ECO:0000256" key="1">
    <source>
        <dbReference type="ARBA" id="ARBA00001286"/>
    </source>
</evidence>
<gene>
    <name evidence="14" type="ORF">TSOC_005558</name>
</gene>
<evidence type="ECO:0000256" key="11">
    <source>
        <dbReference type="ARBA" id="ARBA00049348"/>
    </source>
</evidence>
<dbReference type="OrthoDB" id="1907495at2759"/>
<evidence type="ECO:0000256" key="3">
    <source>
        <dbReference type="ARBA" id="ARBA00011918"/>
    </source>
</evidence>
<dbReference type="InterPro" id="IPR036217">
    <property type="entry name" value="MethylDNA_cys_MeTrfase_DNAb"/>
</dbReference>
<dbReference type="SUPFAM" id="SSF46767">
    <property type="entry name" value="Methylated DNA-protein cysteine methyltransferase, C-terminal domain"/>
    <property type="match status" value="1"/>
</dbReference>
<keyword evidence="15" id="KW-1185">Reference proteome</keyword>
<comment type="catalytic activity">
    <reaction evidence="1">
        <text>a 4-O-methyl-thymidine in DNA + L-cysteinyl-[protein] = a thymidine in DNA + S-methyl-L-cysteinyl-[protein]</text>
        <dbReference type="Rhea" id="RHEA:53428"/>
        <dbReference type="Rhea" id="RHEA-COMP:10131"/>
        <dbReference type="Rhea" id="RHEA-COMP:10132"/>
        <dbReference type="Rhea" id="RHEA-COMP:13555"/>
        <dbReference type="Rhea" id="RHEA-COMP:13556"/>
        <dbReference type="ChEBI" id="CHEBI:29950"/>
        <dbReference type="ChEBI" id="CHEBI:82612"/>
        <dbReference type="ChEBI" id="CHEBI:137386"/>
        <dbReference type="ChEBI" id="CHEBI:137387"/>
        <dbReference type="EC" id="2.1.1.63"/>
    </reaction>
</comment>
<keyword evidence="7" id="KW-0227">DNA damage</keyword>
<dbReference type="GO" id="GO:0003908">
    <property type="term" value="F:methylated-DNA-[protein]-cysteine S-methyltransferase activity"/>
    <property type="evidence" value="ECO:0007669"/>
    <property type="project" value="UniProtKB-EC"/>
</dbReference>